<dbReference type="Pfam" id="PF02627">
    <property type="entry name" value="CMD"/>
    <property type="match status" value="1"/>
</dbReference>
<dbReference type="EMBL" id="CP159289">
    <property type="protein sequence ID" value="XCH24614.1"/>
    <property type="molecule type" value="Genomic_DNA"/>
</dbReference>
<dbReference type="RefSeq" id="WP_353719929.1">
    <property type="nucleotide sequence ID" value="NZ_CP159289.1"/>
</dbReference>
<dbReference type="GO" id="GO:0051920">
    <property type="term" value="F:peroxiredoxin activity"/>
    <property type="evidence" value="ECO:0007669"/>
    <property type="project" value="InterPro"/>
</dbReference>
<dbReference type="InterPro" id="IPR003779">
    <property type="entry name" value="CMD-like"/>
</dbReference>
<feature type="domain" description="Carboxymuconolactone decarboxylase-like" evidence="1">
    <location>
        <begin position="44"/>
        <end position="119"/>
    </location>
</feature>
<dbReference type="Gene3D" id="1.20.1290.10">
    <property type="entry name" value="AhpD-like"/>
    <property type="match status" value="1"/>
</dbReference>
<accession>A0AAU8FLK4</accession>
<dbReference type="PANTHER" id="PTHR35446">
    <property type="entry name" value="SI:CH211-175M2.5"/>
    <property type="match status" value="1"/>
</dbReference>
<dbReference type="AlphaFoldDB" id="A0AAU8FLK4"/>
<evidence type="ECO:0000313" key="2">
    <source>
        <dbReference type="EMBL" id="XCH24614.1"/>
    </source>
</evidence>
<gene>
    <name evidence="2" type="ORF">ABV298_30700</name>
</gene>
<dbReference type="InterPro" id="IPR004675">
    <property type="entry name" value="AhpD_core"/>
</dbReference>
<proteinExistence type="predicted"/>
<dbReference type="SUPFAM" id="SSF69118">
    <property type="entry name" value="AhpD-like"/>
    <property type="match status" value="1"/>
</dbReference>
<protein>
    <submittedName>
        <fullName evidence="2">Carboxymuconolactone decarboxylase family protein</fullName>
    </submittedName>
</protein>
<dbReference type="NCBIfam" id="TIGR00778">
    <property type="entry name" value="ahpD_dom"/>
    <property type="match status" value="1"/>
</dbReference>
<organism evidence="2">
    <name type="scientific">Dyadobacter sp. 676</name>
    <dbReference type="NCBI Taxonomy" id="3088362"/>
    <lineage>
        <taxon>Bacteria</taxon>
        <taxon>Pseudomonadati</taxon>
        <taxon>Bacteroidota</taxon>
        <taxon>Cytophagia</taxon>
        <taxon>Cytophagales</taxon>
        <taxon>Spirosomataceae</taxon>
        <taxon>Dyadobacter</taxon>
    </lineage>
</organism>
<evidence type="ECO:0000259" key="1">
    <source>
        <dbReference type="Pfam" id="PF02627"/>
    </source>
</evidence>
<sequence>MKTISVPAREQVGPQSQEIFDTISQRIGRVPNLYATMGYSSHALKAMLDFEDTLTHSVFSAREREAVYLTVSQVNGCEYCLAAHSILARKRGYSNEEIINFRKGFATDPRLNTAIQLAKAIVENKGKADEAVRDAFFDAGYDEAALMELAALATLRTFTNYAYALTKIPLDFPAVEEI</sequence>
<dbReference type="InterPro" id="IPR029032">
    <property type="entry name" value="AhpD-like"/>
</dbReference>
<dbReference type="PANTHER" id="PTHR35446:SF3">
    <property type="entry name" value="CMD DOMAIN-CONTAINING PROTEIN"/>
    <property type="match status" value="1"/>
</dbReference>
<reference evidence="2" key="1">
    <citation type="submission" date="2024-06" db="EMBL/GenBank/DDBJ databases">
        <title>Sequencing and assembly of the genome of Dyadobacter sp. strain 676, a symbiont of Cyamopsis tetragonoloba.</title>
        <authorList>
            <person name="Guro P."/>
            <person name="Sazanova A."/>
            <person name="Kuznetsova I."/>
            <person name="Belimov A."/>
            <person name="Safronova V."/>
        </authorList>
    </citation>
    <scope>NUCLEOTIDE SEQUENCE</scope>
    <source>
        <strain evidence="2">676</strain>
    </source>
</reference>
<name>A0AAU8FLK4_9BACT</name>